<dbReference type="Proteomes" id="UP000016923">
    <property type="component" value="Unassembled WGS sequence"/>
</dbReference>
<feature type="compositionally biased region" description="Low complexity" evidence="1">
    <location>
        <begin position="176"/>
        <end position="188"/>
    </location>
</feature>
<dbReference type="InterPro" id="IPR045030">
    <property type="entry name" value="LYSM1-4"/>
</dbReference>
<dbReference type="eggNOG" id="ENOG502S8FZ">
    <property type="taxonomic scope" value="Eukaryota"/>
</dbReference>
<dbReference type="OMA" id="KIRRFMT"/>
<dbReference type="PROSITE" id="PS51782">
    <property type="entry name" value="LYSM"/>
    <property type="match status" value="1"/>
</dbReference>
<dbReference type="AlphaFoldDB" id="S3C165"/>
<dbReference type="OrthoDB" id="2107166at2759"/>
<reference evidence="3 4" key="1">
    <citation type="journal article" date="2013" name="BMC Genomics">
        <title>The genome and transcriptome of the pine saprophyte Ophiostoma piceae, and a comparison with the bark beetle-associated pine pathogen Grosmannia clavigera.</title>
        <authorList>
            <person name="Haridas S."/>
            <person name="Wang Y."/>
            <person name="Lim L."/>
            <person name="Massoumi Alamouti S."/>
            <person name="Jackman S."/>
            <person name="Docking R."/>
            <person name="Robertson G."/>
            <person name="Birol I."/>
            <person name="Bohlmann J."/>
            <person name="Breuil C."/>
        </authorList>
    </citation>
    <scope>NUCLEOTIDE SEQUENCE [LARGE SCALE GENOMIC DNA]</scope>
    <source>
        <strain evidence="3 4">UAMH 11346</strain>
    </source>
</reference>
<accession>S3C165</accession>
<feature type="region of interest" description="Disordered" evidence="1">
    <location>
        <begin position="64"/>
        <end position="120"/>
    </location>
</feature>
<evidence type="ECO:0000313" key="4">
    <source>
        <dbReference type="Proteomes" id="UP000016923"/>
    </source>
</evidence>
<evidence type="ECO:0000256" key="1">
    <source>
        <dbReference type="SAM" id="MobiDB-lite"/>
    </source>
</evidence>
<evidence type="ECO:0000259" key="2">
    <source>
        <dbReference type="PROSITE" id="PS51782"/>
    </source>
</evidence>
<feature type="domain" description="LysM" evidence="2">
    <location>
        <begin position="129"/>
        <end position="173"/>
    </location>
</feature>
<dbReference type="Gene3D" id="3.10.350.10">
    <property type="entry name" value="LysM domain"/>
    <property type="match status" value="1"/>
</dbReference>
<proteinExistence type="predicted"/>
<dbReference type="Pfam" id="PF01476">
    <property type="entry name" value="LysM"/>
    <property type="match status" value="1"/>
</dbReference>
<dbReference type="InterPro" id="IPR036779">
    <property type="entry name" value="LysM_dom_sf"/>
</dbReference>
<feature type="compositionally biased region" description="Low complexity" evidence="1">
    <location>
        <begin position="84"/>
        <end position="95"/>
    </location>
</feature>
<dbReference type="VEuPathDB" id="FungiDB:F503_07910"/>
<dbReference type="PANTHER" id="PTHR20932">
    <property type="entry name" value="LYSM AND PUTATIVE PEPTIDOGLYCAN-BINDING DOMAIN-CONTAINING PROTEIN"/>
    <property type="match status" value="1"/>
</dbReference>
<protein>
    <submittedName>
        <fullName evidence="3">Thiamine biosynthetic bifunctional enzyme</fullName>
    </submittedName>
</protein>
<evidence type="ECO:0000313" key="3">
    <source>
        <dbReference type="EMBL" id="EPE07259.1"/>
    </source>
</evidence>
<dbReference type="PANTHER" id="PTHR20932:SF31">
    <property type="entry name" value="RING-TYPE DOMAIN-CONTAINING PROTEIN"/>
    <property type="match status" value="1"/>
</dbReference>
<organism evidence="3 4">
    <name type="scientific">Ophiostoma piceae (strain UAMH 11346)</name>
    <name type="common">Sap stain fungus</name>
    <dbReference type="NCBI Taxonomy" id="1262450"/>
    <lineage>
        <taxon>Eukaryota</taxon>
        <taxon>Fungi</taxon>
        <taxon>Dikarya</taxon>
        <taxon>Ascomycota</taxon>
        <taxon>Pezizomycotina</taxon>
        <taxon>Sordariomycetes</taxon>
        <taxon>Sordariomycetidae</taxon>
        <taxon>Ophiostomatales</taxon>
        <taxon>Ophiostomataceae</taxon>
        <taxon>Ophiostoma</taxon>
    </lineage>
</organism>
<feature type="region of interest" description="Disordered" evidence="1">
    <location>
        <begin position="264"/>
        <end position="287"/>
    </location>
</feature>
<gene>
    <name evidence="3" type="ORF">F503_07910</name>
</gene>
<feature type="compositionally biased region" description="Low complexity" evidence="1">
    <location>
        <begin position="106"/>
        <end position="119"/>
    </location>
</feature>
<dbReference type="HOGENOM" id="CLU_070842_0_0_1"/>
<keyword evidence="4" id="KW-1185">Reference proteome</keyword>
<name>S3C165_OPHP1</name>
<dbReference type="CDD" id="cd00118">
    <property type="entry name" value="LysM"/>
    <property type="match status" value="1"/>
</dbReference>
<dbReference type="EMBL" id="KE148151">
    <property type="protein sequence ID" value="EPE07259.1"/>
    <property type="molecule type" value="Genomic_DNA"/>
</dbReference>
<feature type="region of interest" description="Disordered" evidence="1">
    <location>
        <begin position="176"/>
        <end position="197"/>
    </location>
</feature>
<dbReference type="InterPro" id="IPR018392">
    <property type="entry name" value="LysM"/>
</dbReference>
<sequence>MPGYCCTCAAPLSLAKEATQAPAQHRQLPCCDRVVCRACLAENTRFETYCPYCQIATESPSVRKGKTARDILPPGLKAPPPYEPSSRSISASAPSVPNDDAPPPYAAAAPTLTTASSPTEVSEKSAPVLHYLDHERDSITSLSLAYGVPADIIRRANNLSADYLLQARRVIQIPVSSGSSSTVSISPHPTEDESETRRKAAVRRFMVTCKVADYDLATMYLAHARTRFEEQHGLPYDTTNEYDVGAAVRAYEQDMAWERAHPLEAKKMGKQTHKQTGGRGGLFSRLR</sequence>